<sequence length="564" mass="61590">MTAPSAWFGMEDEAIDDETTLENHPGELPASLALELMVRDRDVIEALSERPSGRARHDYALDALRIGVLALRHAQGRIDAQSVRDEGARLVGELQKLFDQNAQQSHEKTSAVLKDYFDPQSGRLAERVGRLVSDDGELATLLKSHLGGEGSQLGRTLDARIGAGSPLMRLLDPQQAQGVVASLRAVVDGELVKQRESVLREFSLDNKEGALSRLVGELTCKHGDLSRDLKQKIDDVVAEFSLDKEDSALSRLVSNVDRAQRTISSEFSLDNDASALSRLKQMLEATQGAIHGNLTLDDEASPLARLRRELSGLLEQADKRNRDFQENVKVSLAAMVAKRVEAERGTQHGATFEEAVFEFIAREAQHSGDVAAATGASTGLIKNCKKGDCIVELGHESAAPGAKLVVEAKQESGYTLLRACEELAEARKNRGAGFGLFVFSKRCAPATLAPVRRYGQDVVVLWDAEDPTTDVYLRAGLDIARALSIRVGRSQETQAADFDAIEKAINEIEKRSAGLDKVRKPAETIRSSSETILERVRIDQEALERQVVLLRAQLVILREAQAPA</sequence>
<protein>
    <submittedName>
        <fullName evidence="2">Uncharacterized protein</fullName>
    </submittedName>
</protein>
<evidence type="ECO:0000313" key="2">
    <source>
        <dbReference type="EMBL" id="QDU86673.1"/>
    </source>
</evidence>
<gene>
    <name evidence="2" type="ORF">Pla175_00230</name>
</gene>
<accession>A0A518D5D0</accession>
<reference evidence="2 3" key="1">
    <citation type="submission" date="2019-02" db="EMBL/GenBank/DDBJ databases">
        <title>Deep-cultivation of Planctomycetes and their phenomic and genomic characterization uncovers novel biology.</title>
        <authorList>
            <person name="Wiegand S."/>
            <person name="Jogler M."/>
            <person name="Boedeker C."/>
            <person name="Pinto D."/>
            <person name="Vollmers J."/>
            <person name="Rivas-Marin E."/>
            <person name="Kohn T."/>
            <person name="Peeters S.H."/>
            <person name="Heuer A."/>
            <person name="Rast P."/>
            <person name="Oberbeckmann S."/>
            <person name="Bunk B."/>
            <person name="Jeske O."/>
            <person name="Meyerdierks A."/>
            <person name="Storesund J.E."/>
            <person name="Kallscheuer N."/>
            <person name="Luecker S."/>
            <person name="Lage O.M."/>
            <person name="Pohl T."/>
            <person name="Merkel B.J."/>
            <person name="Hornburger P."/>
            <person name="Mueller R.-W."/>
            <person name="Bruemmer F."/>
            <person name="Labrenz M."/>
            <person name="Spormann A.M."/>
            <person name="Op den Camp H."/>
            <person name="Overmann J."/>
            <person name="Amann R."/>
            <person name="Jetten M.S.M."/>
            <person name="Mascher T."/>
            <person name="Medema M.H."/>
            <person name="Devos D.P."/>
            <person name="Kaster A.-K."/>
            <person name="Ovreas L."/>
            <person name="Rohde M."/>
            <person name="Galperin M.Y."/>
            <person name="Jogler C."/>
        </authorList>
    </citation>
    <scope>NUCLEOTIDE SEQUENCE [LARGE SCALE GENOMIC DNA]</scope>
    <source>
        <strain evidence="2 3">Pla175</strain>
    </source>
</reference>
<feature type="coiled-coil region" evidence="1">
    <location>
        <begin position="533"/>
        <end position="560"/>
    </location>
</feature>
<organism evidence="2 3">
    <name type="scientific">Pirellulimonas nuda</name>
    <dbReference type="NCBI Taxonomy" id="2528009"/>
    <lineage>
        <taxon>Bacteria</taxon>
        <taxon>Pseudomonadati</taxon>
        <taxon>Planctomycetota</taxon>
        <taxon>Planctomycetia</taxon>
        <taxon>Pirellulales</taxon>
        <taxon>Lacipirellulaceae</taxon>
        <taxon>Pirellulimonas</taxon>
    </lineage>
</organism>
<dbReference type="OrthoDB" id="292200at2"/>
<keyword evidence="3" id="KW-1185">Reference proteome</keyword>
<name>A0A518D5D0_9BACT</name>
<evidence type="ECO:0000256" key="1">
    <source>
        <dbReference type="SAM" id="Coils"/>
    </source>
</evidence>
<dbReference type="EMBL" id="CP036291">
    <property type="protein sequence ID" value="QDU86673.1"/>
    <property type="molecule type" value="Genomic_DNA"/>
</dbReference>
<keyword evidence="1" id="KW-0175">Coiled coil</keyword>
<dbReference type="KEGG" id="pnd:Pla175_00230"/>
<proteinExistence type="predicted"/>
<dbReference type="Proteomes" id="UP000317429">
    <property type="component" value="Chromosome"/>
</dbReference>
<dbReference type="AlphaFoldDB" id="A0A518D5D0"/>
<dbReference type="RefSeq" id="WP_145280108.1">
    <property type="nucleotide sequence ID" value="NZ_CP036291.1"/>
</dbReference>
<evidence type="ECO:0000313" key="3">
    <source>
        <dbReference type="Proteomes" id="UP000317429"/>
    </source>
</evidence>